<comment type="caution">
    <text evidence="4">The sequence shown here is derived from an EMBL/GenBank/DDBJ whole genome shotgun (WGS) entry which is preliminary data.</text>
</comment>
<keyword evidence="5" id="KW-1185">Reference proteome</keyword>
<evidence type="ECO:0000256" key="1">
    <source>
        <dbReference type="ARBA" id="ARBA00006484"/>
    </source>
</evidence>
<dbReference type="Pfam" id="PF13561">
    <property type="entry name" value="adh_short_C2"/>
    <property type="match status" value="1"/>
</dbReference>
<dbReference type="InterPro" id="IPR002347">
    <property type="entry name" value="SDR_fam"/>
</dbReference>
<dbReference type="FunFam" id="3.40.50.720:FF:000084">
    <property type="entry name" value="Short-chain dehydrogenase reductase"/>
    <property type="match status" value="1"/>
</dbReference>
<accession>A0A395SZH7</accession>
<sequence length="287" mass="30284">MDLFIIIIIINIFFTFDPLNRLNISSNTTNNFEMASEQYLAGKTAIVTGSSKLNGIGAATAFALAKHGANIVIHYASNQEAAQKVVDQIKQLGVQAIAVNADASSESFGTDLVNATLNGLNIKTIDIIVNNAGQAMAHPEIAAIEANNWDDIFRINVRGPFLLIQAALPHMTRGGRIINVGSIGGKLGIPALTVYGTSKAALTFMSTAMAGELAPKGITINVVSPGPTATDMTLEGTPIGDILRSHQLDKREGEPNEIAEAILFIASPRSSFITGQVIPVDGGIYMP</sequence>
<evidence type="ECO:0000313" key="5">
    <source>
        <dbReference type="Proteomes" id="UP000266234"/>
    </source>
</evidence>
<dbReference type="AlphaFoldDB" id="A0A395SZH7"/>
<name>A0A395SZH7_9HYPO</name>
<comment type="similarity">
    <text evidence="1">Belongs to the short-chain dehydrogenases/reductases (SDR) family.</text>
</comment>
<dbReference type="Gene3D" id="3.40.50.720">
    <property type="entry name" value="NAD(P)-binding Rossmann-like Domain"/>
    <property type="match status" value="1"/>
</dbReference>
<dbReference type="InterPro" id="IPR036291">
    <property type="entry name" value="NAD(P)-bd_dom_sf"/>
</dbReference>
<dbReference type="OrthoDB" id="47007at2759"/>
<dbReference type="EMBL" id="PXOG01000096">
    <property type="protein sequence ID" value="RGP77385.1"/>
    <property type="molecule type" value="Genomic_DNA"/>
</dbReference>
<keyword evidence="3" id="KW-0560">Oxidoreductase</keyword>
<dbReference type="GO" id="GO:0016491">
    <property type="term" value="F:oxidoreductase activity"/>
    <property type="evidence" value="ECO:0007669"/>
    <property type="project" value="UniProtKB-KW"/>
</dbReference>
<dbReference type="SUPFAM" id="SSF51735">
    <property type="entry name" value="NAD(P)-binding Rossmann-fold domains"/>
    <property type="match status" value="1"/>
</dbReference>
<dbReference type="PRINTS" id="PR00081">
    <property type="entry name" value="GDHRDH"/>
</dbReference>
<protein>
    <submittedName>
        <fullName evidence="4">3-oxoacyl-acyl-carrier-reductase</fullName>
    </submittedName>
</protein>
<dbReference type="PANTHER" id="PTHR43639:SF1">
    <property type="entry name" value="SHORT-CHAIN DEHYDROGENASE_REDUCTASE FAMILY PROTEIN"/>
    <property type="match status" value="1"/>
</dbReference>
<dbReference type="Proteomes" id="UP000266234">
    <property type="component" value="Unassembled WGS sequence"/>
</dbReference>
<dbReference type="PANTHER" id="PTHR43639">
    <property type="entry name" value="OXIDOREDUCTASE, SHORT-CHAIN DEHYDROGENASE/REDUCTASE FAMILY (AFU_ORTHOLOGUE AFUA_5G02870)"/>
    <property type="match status" value="1"/>
</dbReference>
<dbReference type="InterPro" id="IPR020904">
    <property type="entry name" value="Sc_DH/Rdtase_CS"/>
</dbReference>
<proteinExistence type="inferred from homology"/>
<organism evidence="4 5">
    <name type="scientific">Fusarium longipes</name>
    <dbReference type="NCBI Taxonomy" id="694270"/>
    <lineage>
        <taxon>Eukaryota</taxon>
        <taxon>Fungi</taxon>
        <taxon>Dikarya</taxon>
        <taxon>Ascomycota</taxon>
        <taxon>Pezizomycotina</taxon>
        <taxon>Sordariomycetes</taxon>
        <taxon>Hypocreomycetidae</taxon>
        <taxon>Hypocreales</taxon>
        <taxon>Nectriaceae</taxon>
        <taxon>Fusarium</taxon>
    </lineage>
</organism>
<dbReference type="STRING" id="694270.A0A395SZH7"/>
<dbReference type="PRINTS" id="PR00080">
    <property type="entry name" value="SDRFAMILY"/>
</dbReference>
<gene>
    <name evidence="4" type="ORF">FLONG3_4524</name>
</gene>
<evidence type="ECO:0000313" key="4">
    <source>
        <dbReference type="EMBL" id="RGP77385.1"/>
    </source>
</evidence>
<reference evidence="4 5" key="1">
    <citation type="journal article" date="2018" name="PLoS Pathog.">
        <title>Evolution of structural diversity of trichothecenes, a family of toxins produced by plant pathogenic and entomopathogenic fungi.</title>
        <authorList>
            <person name="Proctor R.H."/>
            <person name="McCormick S.P."/>
            <person name="Kim H.S."/>
            <person name="Cardoza R.E."/>
            <person name="Stanley A.M."/>
            <person name="Lindo L."/>
            <person name="Kelly A."/>
            <person name="Brown D.W."/>
            <person name="Lee T."/>
            <person name="Vaughan M.M."/>
            <person name="Alexander N.J."/>
            <person name="Busman M."/>
            <person name="Gutierrez S."/>
        </authorList>
    </citation>
    <scope>NUCLEOTIDE SEQUENCE [LARGE SCALE GENOMIC DNA]</scope>
    <source>
        <strain evidence="4 5">NRRL 20695</strain>
    </source>
</reference>
<keyword evidence="2" id="KW-0521">NADP</keyword>
<evidence type="ECO:0000256" key="3">
    <source>
        <dbReference type="ARBA" id="ARBA00023002"/>
    </source>
</evidence>
<dbReference type="PROSITE" id="PS00061">
    <property type="entry name" value="ADH_SHORT"/>
    <property type="match status" value="1"/>
</dbReference>
<evidence type="ECO:0000256" key="2">
    <source>
        <dbReference type="ARBA" id="ARBA00022857"/>
    </source>
</evidence>